<reference evidence="1 2" key="1">
    <citation type="submission" date="2020-02" db="EMBL/GenBank/DDBJ databases">
        <title>Tigecycline-resistant Acinetobacter species from pigs and migratory birds.</title>
        <authorList>
            <person name="Chen C."/>
            <person name="Sun J."/>
            <person name="Liao X.-P."/>
            <person name="Liu Y.-H."/>
        </authorList>
    </citation>
    <scope>NUCLEOTIDE SEQUENCE [LARGE SCALE GENOMIC DNA]</scope>
    <source>
        <strain evidence="1 2">C15_T</strain>
    </source>
</reference>
<dbReference type="RefSeq" id="WP_160246262.1">
    <property type="nucleotide sequence ID" value="NZ_CP045198.1"/>
</dbReference>
<dbReference type="Proteomes" id="UP000593812">
    <property type="component" value="Chromosome"/>
</dbReference>
<gene>
    <name evidence="1" type="ORF">G0027_09550</name>
</gene>
<dbReference type="SUPFAM" id="SSF48452">
    <property type="entry name" value="TPR-like"/>
    <property type="match status" value="1"/>
</dbReference>
<proteinExistence type="predicted"/>
<dbReference type="InterPro" id="IPR011990">
    <property type="entry name" value="TPR-like_helical_dom_sf"/>
</dbReference>
<organism evidence="1 2">
    <name type="scientific">Acinetobacter indicus</name>
    <dbReference type="NCBI Taxonomy" id="756892"/>
    <lineage>
        <taxon>Bacteria</taxon>
        <taxon>Pseudomonadati</taxon>
        <taxon>Pseudomonadota</taxon>
        <taxon>Gammaproteobacteria</taxon>
        <taxon>Moraxellales</taxon>
        <taxon>Moraxellaceae</taxon>
        <taxon>Acinetobacter</taxon>
    </lineage>
</organism>
<accession>A0A7S6VQH5</accession>
<dbReference type="GeneID" id="69467085"/>
<dbReference type="EMBL" id="CP048654">
    <property type="protein sequence ID" value="QOW43076.1"/>
    <property type="molecule type" value="Genomic_DNA"/>
</dbReference>
<evidence type="ECO:0000313" key="1">
    <source>
        <dbReference type="EMBL" id="QOW43076.1"/>
    </source>
</evidence>
<evidence type="ECO:0008006" key="3">
    <source>
        <dbReference type="Google" id="ProtNLM"/>
    </source>
</evidence>
<protein>
    <recommendedName>
        <fullName evidence="3">SH3 domain-containing protein</fullName>
    </recommendedName>
</protein>
<evidence type="ECO:0000313" key="2">
    <source>
        <dbReference type="Proteomes" id="UP000593812"/>
    </source>
</evidence>
<sequence length="487" mass="53545">MSFKYDLDKLLDPCGIEKLHKTITRITKPRNEYSAMSSAMEALEKATQPWNKNSVIGAAMANVAGPWDHKSAAMEALEKATQPWNRNSVIGAAMANVAGPWDHKSAAMEALEKATQPWNRNSVIGAAMANVAGPWDHKSSAMEALEKATQPWNKNSVIGAAMANVAGPWDHKSSAMEALEKATQPWNRNSVIGAAMANVAGPWDHKSSAMEALEKATQPWNRNSVIGAAMANVAGPWDHKSAAMEAIKKYASSITINESLGLEADTQKILAATTLMPDLKTKIQSLHHKISNDLWLERQNLINRDSTFIQNNKNITDNFNQLYGQELHIDKDAAQAIDSVIHDTDALNIASELIDIGIFDTSSGSIIYDYFKNTPEPQRNNIFINFVIPIILTIAMSISSEIELIQSNKNQIVNSINNIKGHAVLTSNSFLRATPDGENILEIEKNTLIEVYKTDNLPTGWVLVKLNKDNIDIKGYLNISDIKPLID</sequence>
<dbReference type="AlphaFoldDB" id="A0A7S6VQH5"/>
<name>A0A7S6VQH5_9GAMM</name>